<name>E4YI42_OIKDI</name>
<feature type="compositionally biased region" description="Basic and acidic residues" evidence="2">
    <location>
        <begin position="214"/>
        <end position="227"/>
    </location>
</feature>
<feature type="compositionally biased region" description="Pro residues" evidence="2">
    <location>
        <begin position="113"/>
        <end position="125"/>
    </location>
</feature>
<dbReference type="Proteomes" id="UP000011014">
    <property type="component" value="Unassembled WGS sequence"/>
</dbReference>
<reference evidence="3" key="1">
    <citation type="journal article" date="2010" name="Science">
        <title>Plasticity of animal genome architecture unmasked by rapid evolution of a pelagic tunicate.</title>
        <authorList>
            <person name="Denoeud F."/>
            <person name="Henriet S."/>
            <person name="Mungpakdee S."/>
            <person name="Aury J.M."/>
            <person name="Da Silva C."/>
            <person name="Brinkmann H."/>
            <person name="Mikhaleva J."/>
            <person name="Olsen L.C."/>
            <person name="Jubin C."/>
            <person name="Canestro C."/>
            <person name="Bouquet J.M."/>
            <person name="Danks G."/>
            <person name="Poulain J."/>
            <person name="Campsteijn C."/>
            <person name="Adamski M."/>
            <person name="Cross I."/>
            <person name="Yadetie F."/>
            <person name="Muffato M."/>
            <person name="Louis A."/>
            <person name="Butcher S."/>
            <person name="Tsagkogeorga G."/>
            <person name="Konrad A."/>
            <person name="Singh S."/>
            <person name="Jensen M.F."/>
            <person name="Cong E.H."/>
            <person name="Eikeseth-Otteraa H."/>
            <person name="Noel B."/>
            <person name="Anthouard V."/>
            <person name="Porcel B.M."/>
            <person name="Kachouri-Lafond R."/>
            <person name="Nishino A."/>
            <person name="Ugolini M."/>
            <person name="Chourrout P."/>
            <person name="Nishida H."/>
            <person name="Aasland R."/>
            <person name="Huzurbazar S."/>
            <person name="Westhof E."/>
            <person name="Delsuc F."/>
            <person name="Lehrach H."/>
            <person name="Reinhardt R."/>
            <person name="Weissenbach J."/>
            <person name="Roy S.W."/>
            <person name="Artiguenave F."/>
            <person name="Postlethwait J.H."/>
            <person name="Manak J.R."/>
            <person name="Thompson E.M."/>
            <person name="Jaillon O."/>
            <person name="Du Pasquier L."/>
            <person name="Boudinot P."/>
            <person name="Liberles D.A."/>
            <person name="Volff J.N."/>
            <person name="Philippe H."/>
            <person name="Lenhard B."/>
            <person name="Roest Crollius H."/>
            <person name="Wincker P."/>
            <person name="Chourrout D."/>
        </authorList>
    </citation>
    <scope>NUCLEOTIDE SEQUENCE [LARGE SCALE GENOMIC DNA]</scope>
</reference>
<feature type="compositionally biased region" description="Basic residues" evidence="2">
    <location>
        <begin position="138"/>
        <end position="179"/>
    </location>
</feature>
<proteinExistence type="predicted"/>
<feature type="coiled-coil region" evidence="1">
    <location>
        <begin position="255"/>
        <end position="289"/>
    </location>
</feature>
<organism evidence="3">
    <name type="scientific">Oikopleura dioica</name>
    <name type="common">Tunicate</name>
    <dbReference type="NCBI Taxonomy" id="34765"/>
    <lineage>
        <taxon>Eukaryota</taxon>
        <taxon>Metazoa</taxon>
        <taxon>Chordata</taxon>
        <taxon>Tunicata</taxon>
        <taxon>Appendicularia</taxon>
        <taxon>Copelata</taxon>
        <taxon>Oikopleuridae</taxon>
        <taxon>Oikopleura</taxon>
    </lineage>
</organism>
<gene>
    <name evidence="3" type="ORF">GSOID_T00026957001</name>
</gene>
<evidence type="ECO:0000256" key="1">
    <source>
        <dbReference type="SAM" id="Coils"/>
    </source>
</evidence>
<evidence type="ECO:0000256" key="2">
    <source>
        <dbReference type="SAM" id="MobiDB-lite"/>
    </source>
</evidence>
<dbReference type="AlphaFoldDB" id="E4YI42"/>
<accession>E4YI42</accession>
<evidence type="ECO:0000313" key="3">
    <source>
        <dbReference type="EMBL" id="CBY35153.1"/>
    </source>
</evidence>
<sequence length="431" mass="50246">MKVNGKLLCCSFCLDPIGDDVKDQFILPDFQYSSQYKQLQFCSEECKSERAKICESIDLDANVYFQEYPEEKRSELVYHKLSLASGPPSFGGYPPAAPPPGFPPVMPGFPPVGFPPGFYPPPPQQIPSNPIQENTSRRDRKRSRSRDRKRSRSRDRKRSRSRDRKSRRSRSRSRRSRSRSPKESQYRRDLRRRSEKSSSRERSRKRSKRSPSPSDKRRSSDVSKSKPVDPIYDNYDVPISMEDDSQNNLSLRGQIAELERVIQLKDQQIQMKEERANIKDQQIEELKVEMTAQYEADGQKIAVLEKRVKELSVAEKLLSGSDTDKLPGGEKLTIIQDLRTKTKQIRELEEKVETFKRRETQFRDTVDAWKDEVEFVRQEYEQKCADLSNRLEEAEKKRLNFSKTMEIATEASSHHLKTQISDLEERLQADK</sequence>
<feature type="region of interest" description="Disordered" evidence="2">
    <location>
        <begin position="410"/>
        <end position="431"/>
    </location>
</feature>
<feature type="region of interest" description="Disordered" evidence="2">
    <location>
        <begin position="113"/>
        <end position="245"/>
    </location>
</feature>
<keyword evidence="1" id="KW-0175">Coiled coil</keyword>
<dbReference type="EMBL" id="FN654592">
    <property type="protein sequence ID" value="CBY35153.1"/>
    <property type="molecule type" value="Genomic_DNA"/>
</dbReference>
<protein>
    <submittedName>
        <fullName evidence="3">Uncharacterized protein</fullName>
    </submittedName>
</protein>